<gene>
    <name evidence="1" type="ORF">H8891_13060</name>
</gene>
<keyword evidence="2" id="KW-1185">Reference proteome</keyword>
<sequence>MFFNNAEILIKKSNRDLNIFKLSDKIIYEDIKANTNEIYKKEFIKGDYSFVDIHIDIDENDNVYGILNDKKGKLLSISIEDDIYMDTILKYDCKNFFIKFPYIKNFSKENHIFYYLVKKENPNISDLIHIYKDKNFSMKNIVDYIPYNIMSNFEVIWDKNILILFYFKHVDDVEELFVSAFDMRKNKWSEPFKITDSKKSKIYLSVIKDIRGYYNIVFSEENDGKYHCQYIKGELVYNKFEVLESTLIKTELMCLFPHLINHRNELYIQWGEYNNLYTCKSADLGATWGKVKLNNPEADKFLKRYIYKSNNIEERDYIVNSIFTDKEDIDMLDYKITDSL</sequence>
<dbReference type="Proteomes" id="UP000611796">
    <property type="component" value="Unassembled WGS sequence"/>
</dbReference>
<protein>
    <submittedName>
        <fullName evidence="1">Uncharacterized protein</fullName>
    </submittedName>
</protein>
<dbReference type="RefSeq" id="WP_187006766.1">
    <property type="nucleotide sequence ID" value="NZ_JACRWD010000007.1"/>
</dbReference>
<dbReference type="EMBL" id="JACRWD010000007">
    <property type="protein sequence ID" value="MBC6004720.1"/>
    <property type="molecule type" value="Genomic_DNA"/>
</dbReference>
<proteinExistence type="predicted"/>
<reference evidence="1 2" key="1">
    <citation type="submission" date="2020-08" db="EMBL/GenBank/DDBJ databases">
        <authorList>
            <person name="Liu C."/>
            <person name="Sun Q."/>
        </authorList>
    </citation>
    <scope>NUCLEOTIDE SEQUENCE [LARGE SCALE GENOMIC DNA]</scope>
    <source>
        <strain evidence="1 2">NSJ-45</strain>
    </source>
</reference>
<accession>A0ABR7K6K2</accession>
<organism evidence="1 2">
    <name type="scientific">Paeniclostridium hominis</name>
    <dbReference type="NCBI Taxonomy" id="2764329"/>
    <lineage>
        <taxon>Bacteria</taxon>
        <taxon>Bacillati</taxon>
        <taxon>Bacillota</taxon>
        <taxon>Clostridia</taxon>
        <taxon>Peptostreptococcales</taxon>
        <taxon>Peptostreptococcaceae</taxon>
        <taxon>Paeniclostridium</taxon>
    </lineage>
</organism>
<evidence type="ECO:0000313" key="1">
    <source>
        <dbReference type="EMBL" id="MBC6004720.1"/>
    </source>
</evidence>
<name>A0ABR7K6K2_9FIRM</name>
<comment type="caution">
    <text evidence="1">The sequence shown here is derived from an EMBL/GenBank/DDBJ whole genome shotgun (WGS) entry which is preliminary data.</text>
</comment>
<evidence type="ECO:0000313" key="2">
    <source>
        <dbReference type="Proteomes" id="UP000611796"/>
    </source>
</evidence>